<evidence type="ECO:0000256" key="2">
    <source>
        <dbReference type="ARBA" id="ARBA00019841"/>
    </source>
</evidence>
<evidence type="ECO:0000259" key="9">
    <source>
        <dbReference type="Pfam" id="PF17768"/>
    </source>
</evidence>
<keyword evidence="4" id="KW-0378">Hydrolase</keyword>
<protein>
    <recommendedName>
        <fullName evidence="2">Single-stranded-DNA-specific exonuclease RecJ</fullName>
    </recommendedName>
</protein>
<dbReference type="GO" id="GO:0004527">
    <property type="term" value="F:exonuclease activity"/>
    <property type="evidence" value="ECO:0007669"/>
    <property type="project" value="UniProtKB-KW"/>
</dbReference>
<dbReference type="InterPro" id="IPR038763">
    <property type="entry name" value="DHH_sf"/>
</dbReference>
<dbReference type="Gene3D" id="3.10.310.30">
    <property type="match status" value="1"/>
</dbReference>
<dbReference type="InterPro" id="IPR001667">
    <property type="entry name" value="DDH_dom"/>
</dbReference>
<dbReference type="InterPro" id="IPR004610">
    <property type="entry name" value="RecJ"/>
</dbReference>
<accession>A0ABY5BT85</accession>
<feature type="domain" description="DDH" evidence="6">
    <location>
        <begin position="84"/>
        <end position="227"/>
    </location>
</feature>
<feature type="domain" description="DHHA1" evidence="7">
    <location>
        <begin position="343"/>
        <end position="434"/>
    </location>
</feature>
<dbReference type="RefSeq" id="WP_252750368.1">
    <property type="nucleotide sequence ID" value="NZ_CP097116.1"/>
</dbReference>
<sequence length="772" mass="85400">MFSAKFDWNLDTNPVDAEQVTELSNTFGLPKLAAELLIKRGHTDVDEVQHFLHPDESDLLDPWLLHDMDTTVERLQTAIANDEQITVYGDYDADGLTSTAILYETLLEMGAQVNYYIPNRFIDGYGPNVAAFEKLIDAGTSLIVTVDNGVAGTAAITRAHELGCAVLVTDHHELPDELPPADAIVHAELSPDYPFKQLSGAGIAFKVATALMDEIPQEKLDLAAIGTIADLVSLTGENRALVQFGLNVIHLTERPGLKALIKQAKLKLPQVDEEKIGFQIAPALNSIGRMGSAAPGIELLTTDDDQVATKLAKQTMQTNEERKQLVTTITKQAEQLAEAQTEQPVLVLVGTDWHEGVLGIVASRIREQFQKPTLVLTNTKTGSLKGSGRSVPGFDLFQALNPERDLLEAFGGHAMAVGLTLQSDKLAAFKDQLATTAHQQGLQLGKRAELMIDYEISPDEITPTLFDSLQLLSPFGVDNPKPEFALRPKSVTGLFAIGAGKEHLKFDLVGKQQKVGAIAFGWGPDLGELRNLADNLKVAGTIGKNEFRGQTHFQVMVDDLAPAGQVIEDRRTAKLVEQMFQPTATYLFFDPKRREQLAPHLNAQSESLLFAEADFQHRQFQHLVIVDFPAQLEDLQTVMQHAQAAVITLYLYKKRRLQAEGMPSREQYAKLFKFLAKQPTFAVRNQLVKLGQQLHIEPRALGFMVQVFSELGFVTIQDGIVHKVANPPHQELTSATCYQQRETDLQMEKQLLGSSHQQLMQWLRSLRTHDED</sequence>
<dbReference type="Proteomes" id="UP001056707">
    <property type="component" value="Chromosome"/>
</dbReference>
<dbReference type="EMBL" id="CP097116">
    <property type="protein sequence ID" value="USS85473.1"/>
    <property type="molecule type" value="Genomic_DNA"/>
</dbReference>
<gene>
    <name evidence="10" type="primary">recJ</name>
    <name evidence="10" type="ORF">M3M35_02075</name>
</gene>
<reference evidence="10" key="1">
    <citation type="submission" date="2022-05" db="EMBL/GenBank/DDBJ databases">
        <authorList>
            <person name="Oliphant S.A."/>
            <person name="Watson-Haigh N.S."/>
            <person name="Sumby K.M."/>
            <person name="Gardner J.M."/>
            <person name="Jiranek V."/>
        </authorList>
    </citation>
    <scope>NUCLEOTIDE SEQUENCE</scope>
    <source>
        <strain evidence="10">KI16_H9</strain>
    </source>
</reference>
<comment type="similarity">
    <text evidence="1">Belongs to the RecJ family.</text>
</comment>
<dbReference type="InterPro" id="IPR003156">
    <property type="entry name" value="DHHA1_dom"/>
</dbReference>
<name>A0ABY5BT85_9LACO</name>
<proteinExistence type="inferred from homology"/>
<dbReference type="SUPFAM" id="SSF64182">
    <property type="entry name" value="DHH phosphoesterases"/>
    <property type="match status" value="1"/>
</dbReference>
<keyword evidence="5 10" id="KW-0269">Exonuclease</keyword>
<evidence type="ECO:0000256" key="4">
    <source>
        <dbReference type="ARBA" id="ARBA00022801"/>
    </source>
</evidence>
<dbReference type="InterPro" id="IPR051673">
    <property type="entry name" value="SSDNA_exonuclease_RecJ"/>
</dbReference>
<evidence type="ECO:0000256" key="1">
    <source>
        <dbReference type="ARBA" id="ARBA00005915"/>
    </source>
</evidence>
<evidence type="ECO:0000259" key="7">
    <source>
        <dbReference type="Pfam" id="PF02272"/>
    </source>
</evidence>
<dbReference type="PANTHER" id="PTHR30255:SF2">
    <property type="entry name" value="SINGLE-STRANDED-DNA-SPECIFIC EXONUCLEASE RECJ"/>
    <property type="match status" value="1"/>
</dbReference>
<dbReference type="NCBIfam" id="TIGR00644">
    <property type="entry name" value="recJ"/>
    <property type="match status" value="1"/>
</dbReference>
<dbReference type="Pfam" id="PF17768">
    <property type="entry name" value="RecJ_OB"/>
    <property type="match status" value="1"/>
</dbReference>
<keyword evidence="3" id="KW-0540">Nuclease</keyword>
<dbReference type="InterPro" id="IPR041122">
    <property type="entry name" value="RecJ_OB"/>
</dbReference>
<feature type="domain" description="Single-stranded-DNA-specific exonuclease RecJ C-terminal" evidence="8">
    <location>
        <begin position="569"/>
        <end position="763"/>
    </location>
</feature>
<evidence type="ECO:0000313" key="11">
    <source>
        <dbReference type="Proteomes" id="UP001056707"/>
    </source>
</evidence>
<dbReference type="Gene3D" id="3.90.1640.30">
    <property type="match status" value="1"/>
</dbReference>
<dbReference type="Pfam" id="PF01368">
    <property type="entry name" value="DHH"/>
    <property type="match status" value="1"/>
</dbReference>
<dbReference type="InterPro" id="IPR018779">
    <property type="entry name" value="RecJ_C"/>
</dbReference>
<evidence type="ECO:0000256" key="5">
    <source>
        <dbReference type="ARBA" id="ARBA00022839"/>
    </source>
</evidence>
<keyword evidence="11" id="KW-1185">Reference proteome</keyword>
<organism evidence="10 11">
    <name type="scientific">Fructilactobacillus myrtifloralis</name>
    <dbReference type="NCBI Taxonomy" id="2940301"/>
    <lineage>
        <taxon>Bacteria</taxon>
        <taxon>Bacillati</taxon>
        <taxon>Bacillota</taxon>
        <taxon>Bacilli</taxon>
        <taxon>Lactobacillales</taxon>
        <taxon>Lactobacillaceae</taxon>
        <taxon>Fructilactobacillus</taxon>
    </lineage>
</organism>
<feature type="domain" description="RecJ OB" evidence="9">
    <location>
        <begin position="452"/>
        <end position="559"/>
    </location>
</feature>
<evidence type="ECO:0000259" key="8">
    <source>
        <dbReference type="Pfam" id="PF10141"/>
    </source>
</evidence>
<dbReference type="Pfam" id="PF10141">
    <property type="entry name" value="ssDNA-exonuc_C"/>
    <property type="match status" value="1"/>
</dbReference>
<dbReference type="PANTHER" id="PTHR30255">
    <property type="entry name" value="SINGLE-STRANDED-DNA-SPECIFIC EXONUCLEASE RECJ"/>
    <property type="match status" value="1"/>
</dbReference>
<evidence type="ECO:0000259" key="6">
    <source>
        <dbReference type="Pfam" id="PF01368"/>
    </source>
</evidence>
<evidence type="ECO:0000256" key="3">
    <source>
        <dbReference type="ARBA" id="ARBA00022722"/>
    </source>
</evidence>
<evidence type="ECO:0000313" key="10">
    <source>
        <dbReference type="EMBL" id="USS85473.1"/>
    </source>
</evidence>
<dbReference type="Pfam" id="PF02272">
    <property type="entry name" value="DHHA1"/>
    <property type="match status" value="1"/>
</dbReference>